<proteinExistence type="predicted"/>
<protein>
    <submittedName>
        <fullName evidence="2">Uncharacterized protein</fullName>
    </submittedName>
</protein>
<name>A0A0L6U5G8_9BASI</name>
<dbReference type="AlphaFoldDB" id="A0A0L6U5G8"/>
<dbReference type="OrthoDB" id="2507714at2759"/>
<dbReference type="Proteomes" id="UP000037035">
    <property type="component" value="Unassembled WGS sequence"/>
</dbReference>
<feature type="compositionally biased region" description="Polar residues" evidence="1">
    <location>
        <begin position="96"/>
        <end position="108"/>
    </location>
</feature>
<evidence type="ECO:0000256" key="1">
    <source>
        <dbReference type="SAM" id="MobiDB-lite"/>
    </source>
</evidence>
<feature type="compositionally biased region" description="Basic and acidic residues" evidence="1">
    <location>
        <begin position="135"/>
        <end position="156"/>
    </location>
</feature>
<dbReference type="EMBL" id="LAVV01015591">
    <property type="protein sequence ID" value="KNZ43766.1"/>
    <property type="molecule type" value="Genomic_DNA"/>
</dbReference>
<gene>
    <name evidence="2" type="ORF">VP01_988g4</name>
</gene>
<feature type="compositionally biased region" description="Polar residues" evidence="1">
    <location>
        <begin position="162"/>
        <end position="178"/>
    </location>
</feature>
<feature type="region of interest" description="Disordered" evidence="1">
    <location>
        <begin position="65"/>
        <end position="178"/>
    </location>
</feature>
<sequence>MADGPRRGRWGIRTRLAQADERVDGRVWERLQRERTLLMEEEMAHKEHMDGVAGFRKGEIIPVGKLQRAMDETDSESEPLSESEAETASAAHRVSATHSNQHPATATADNDDGAEDQLHHQPAAILPLEPQDSLLQDHHDLDAQLEDLDSHLDSNDHSALLNSDSQSFPSFATEDQSQ</sequence>
<organism evidence="2 3">
    <name type="scientific">Puccinia sorghi</name>
    <dbReference type="NCBI Taxonomy" id="27349"/>
    <lineage>
        <taxon>Eukaryota</taxon>
        <taxon>Fungi</taxon>
        <taxon>Dikarya</taxon>
        <taxon>Basidiomycota</taxon>
        <taxon>Pucciniomycotina</taxon>
        <taxon>Pucciniomycetes</taxon>
        <taxon>Pucciniales</taxon>
        <taxon>Pucciniaceae</taxon>
        <taxon>Puccinia</taxon>
    </lineage>
</organism>
<evidence type="ECO:0000313" key="2">
    <source>
        <dbReference type="EMBL" id="KNZ43766.1"/>
    </source>
</evidence>
<feature type="compositionally biased region" description="Acidic residues" evidence="1">
    <location>
        <begin position="72"/>
        <end position="85"/>
    </location>
</feature>
<keyword evidence="3" id="KW-1185">Reference proteome</keyword>
<reference evidence="2 3" key="1">
    <citation type="submission" date="2015-08" db="EMBL/GenBank/DDBJ databases">
        <title>Next Generation Sequencing and Analysis of the Genome of Puccinia sorghi L Schw, the Causal Agent of Maize Common Rust.</title>
        <authorList>
            <person name="Rochi L."/>
            <person name="Burguener G."/>
            <person name="Darino M."/>
            <person name="Turjanski A."/>
            <person name="Kreff E."/>
            <person name="Dieguez M.J."/>
            <person name="Sacco F."/>
        </authorList>
    </citation>
    <scope>NUCLEOTIDE SEQUENCE [LARGE SCALE GENOMIC DNA]</scope>
    <source>
        <strain evidence="2 3">RO10H11247</strain>
    </source>
</reference>
<dbReference type="VEuPathDB" id="FungiDB:VP01_988g4"/>
<comment type="caution">
    <text evidence="2">The sequence shown here is derived from an EMBL/GenBank/DDBJ whole genome shotgun (WGS) entry which is preliminary data.</text>
</comment>
<evidence type="ECO:0000313" key="3">
    <source>
        <dbReference type="Proteomes" id="UP000037035"/>
    </source>
</evidence>
<accession>A0A0L6U5G8</accession>